<dbReference type="InterPro" id="IPR023184">
    <property type="entry name" value="Ubol_cytC_Rdtase_hinge_dom"/>
</dbReference>
<evidence type="ECO:0000256" key="7">
    <source>
        <dbReference type="ARBA" id="ARBA00023128"/>
    </source>
</evidence>
<keyword evidence="7" id="KW-0496">Mitochondrion</keyword>
<evidence type="ECO:0000256" key="5">
    <source>
        <dbReference type="ARBA" id="ARBA00022792"/>
    </source>
</evidence>
<protein>
    <submittedName>
        <fullName evidence="11">Non-heme 11 kDa protein of cytochrome bc1 complex</fullName>
    </submittedName>
</protein>
<evidence type="ECO:0000256" key="9">
    <source>
        <dbReference type="SAM" id="MobiDB-lite"/>
    </source>
</evidence>
<keyword evidence="6" id="KW-0249">Electron transport</keyword>
<dbReference type="AlphaFoldDB" id="A0AAD7NVL9"/>
<sequence>MSGLGSFVSSFFPTIHADAEEEKPADSASENPSEDTTPKEEDAEDKPETEAPSEEADEEEAPKEEEEEEEPEDVRHPAIRAACEARPDCAKLKHHFEHCQEKVESGKGFKGEDCVEEMYCVFHLAVRVEVLMDIRASMMHCSEACAAPRIFAKLR</sequence>
<keyword evidence="8" id="KW-0472">Membrane</keyword>
<accession>A0AAD7NVL9</accession>
<evidence type="ECO:0000259" key="10">
    <source>
        <dbReference type="Pfam" id="PF02320"/>
    </source>
</evidence>
<evidence type="ECO:0000256" key="6">
    <source>
        <dbReference type="ARBA" id="ARBA00022982"/>
    </source>
</evidence>
<keyword evidence="4" id="KW-0679">Respiratory chain</keyword>
<evidence type="ECO:0000256" key="4">
    <source>
        <dbReference type="ARBA" id="ARBA00022660"/>
    </source>
</evidence>
<keyword evidence="12" id="KW-1185">Reference proteome</keyword>
<feature type="compositionally biased region" description="Acidic residues" evidence="9">
    <location>
        <begin position="41"/>
        <end position="72"/>
    </location>
</feature>
<dbReference type="EMBL" id="JARJLG010000011">
    <property type="protein sequence ID" value="KAJ7776960.1"/>
    <property type="molecule type" value="Genomic_DNA"/>
</dbReference>
<name>A0AAD7NVL9_9AGAR</name>
<feature type="domain" description="Ubiquinol-cytochrome C reductase hinge" evidence="10">
    <location>
        <begin position="76"/>
        <end position="123"/>
    </location>
</feature>
<reference evidence="11" key="1">
    <citation type="submission" date="2023-03" db="EMBL/GenBank/DDBJ databases">
        <title>Massive genome expansion in bonnet fungi (Mycena s.s.) driven by repeated elements and novel gene families across ecological guilds.</title>
        <authorList>
            <consortium name="Lawrence Berkeley National Laboratory"/>
            <person name="Harder C.B."/>
            <person name="Miyauchi S."/>
            <person name="Viragh M."/>
            <person name="Kuo A."/>
            <person name="Thoen E."/>
            <person name="Andreopoulos B."/>
            <person name="Lu D."/>
            <person name="Skrede I."/>
            <person name="Drula E."/>
            <person name="Henrissat B."/>
            <person name="Morin E."/>
            <person name="Kohler A."/>
            <person name="Barry K."/>
            <person name="LaButti K."/>
            <person name="Morin E."/>
            <person name="Salamov A."/>
            <person name="Lipzen A."/>
            <person name="Mereny Z."/>
            <person name="Hegedus B."/>
            <person name="Baldrian P."/>
            <person name="Stursova M."/>
            <person name="Weitz H."/>
            <person name="Taylor A."/>
            <person name="Grigoriev I.V."/>
            <person name="Nagy L.G."/>
            <person name="Martin F."/>
            <person name="Kauserud H."/>
        </authorList>
    </citation>
    <scope>NUCLEOTIDE SEQUENCE</scope>
    <source>
        <strain evidence="11">CBHHK188m</strain>
    </source>
</reference>
<dbReference type="Gene3D" id="1.10.287.20">
    <property type="entry name" value="Ubiquinol-cytochrome C reductase hinge domain"/>
    <property type="match status" value="1"/>
</dbReference>
<evidence type="ECO:0000256" key="8">
    <source>
        <dbReference type="ARBA" id="ARBA00023136"/>
    </source>
</evidence>
<dbReference type="GO" id="GO:0005743">
    <property type="term" value="C:mitochondrial inner membrane"/>
    <property type="evidence" value="ECO:0007669"/>
    <property type="project" value="UniProtKB-SubCell"/>
</dbReference>
<gene>
    <name evidence="11" type="ORF">DFH07DRAFT_731593</name>
</gene>
<evidence type="ECO:0000313" key="11">
    <source>
        <dbReference type="EMBL" id="KAJ7776960.1"/>
    </source>
</evidence>
<evidence type="ECO:0000256" key="2">
    <source>
        <dbReference type="ARBA" id="ARBA00006498"/>
    </source>
</evidence>
<proteinExistence type="inferred from homology"/>
<evidence type="ECO:0000256" key="1">
    <source>
        <dbReference type="ARBA" id="ARBA00004273"/>
    </source>
</evidence>
<comment type="similarity">
    <text evidence="2">Belongs to the UQCRH/QCR6 family.</text>
</comment>
<evidence type="ECO:0000313" key="12">
    <source>
        <dbReference type="Proteomes" id="UP001215280"/>
    </source>
</evidence>
<dbReference type="SUPFAM" id="SSF81531">
    <property type="entry name" value="Non-heme 11 kDa protein of cytochrome bc1 complex (Ubiquinol-cytochrome c reductase)"/>
    <property type="match status" value="1"/>
</dbReference>
<comment type="caution">
    <text evidence="11">The sequence shown here is derived from an EMBL/GenBank/DDBJ whole genome shotgun (WGS) entry which is preliminary data.</text>
</comment>
<dbReference type="Pfam" id="PF02320">
    <property type="entry name" value="UCR_hinge"/>
    <property type="match status" value="1"/>
</dbReference>
<feature type="region of interest" description="Disordered" evidence="9">
    <location>
        <begin position="15"/>
        <end position="78"/>
    </location>
</feature>
<keyword evidence="3" id="KW-0813">Transport</keyword>
<keyword evidence="5" id="KW-0999">Mitochondrion inner membrane</keyword>
<organism evidence="11 12">
    <name type="scientific">Mycena maculata</name>
    <dbReference type="NCBI Taxonomy" id="230809"/>
    <lineage>
        <taxon>Eukaryota</taxon>
        <taxon>Fungi</taxon>
        <taxon>Dikarya</taxon>
        <taxon>Basidiomycota</taxon>
        <taxon>Agaricomycotina</taxon>
        <taxon>Agaricomycetes</taxon>
        <taxon>Agaricomycetidae</taxon>
        <taxon>Agaricales</taxon>
        <taxon>Marasmiineae</taxon>
        <taxon>Mycenaceae</taxon>
        <taxon>Mycena</taxon>
    </lineage>
</organism>
<evidence type="ECO:0000256" key="3">
    <source>
        <dbReference type="ARBA" id="ARBA00022448"/>
    </source>
</evidence>
<dbReference type="InterPro" id="IPR036811">
    <property type="entry name" value="Ubol_cytC_Rdtase_hinge_dom_sf"/>
</dbReference>
<dbReference type="Proteomes" id="UP001215280">
    <property type="component" value="Unassembled WGS sequence"/>
</dbReference>
<comment type="subcellular location">
    <subcellularLocation>
        <location evidence="1">Mitochondrion inner membrane</location>
    </subcellularLocation>
</comment>